<evidence type="ECO:0000313" key="5">
    <source>
        <dbReference type="EMBL" id="CAI8012019.1"/>
    </source>
</evidence>
<comment type="caution">
    <text evidence="5">The sequence shown here is derived from an EMBL/GenBank/DDBJ whole genome shotgun (WGS) entry which is preliminary data.</text>
</comment>
<evidence type="ECO:0000256" key="3">
    <source>
        <dbReference type="SAM" id="SignalP"/>
    </source>
</evidence>
<reference evidence="5" key="1">
    <citation type="submission" date="2023-03" db="EMBL/GenBank/DDBJ databases">
        <authorList>
            <person name="Steffen K."/>
            <person name="Cardenas P."/>
        </authorList>
    </citation>
    <scope>NUCLEOTIDE SEQUENCE</scope>
</reference>
<dbReference type="GO" id="GO:0030246">
    <property type="term" value="F:carbohydrate binding"/>
    <property type="evidence" value="ECO:0007669"/>
    <property type="project" value="UniProtKB-UniRule"/>
</dbReference>
<sequence length="193" mass="21492">MLVVILVAVALVAASSAWPPERYLPTDASLQGIQEMEYKDHYAMEDRYAAFFQGLFDPVITVPSLKIGQTIEVVFKNPPTGYLSFNLVTAASDVALHFNPHYTDDGGYVVLNSLIHGAWQEEEKPTGYPFPADNVQTMVTVHITVGQSKFTISVNGIEFATFNYRPGLSYETVRHMTWNAPSEAILESIKIKF</sequence>
<dbReference type="SMART" id="SM00908">
    <property type="entry name" value="Gal-bind_lectin"/>
    <property type="match status" value="1"/>
</dbReference>
<evidence type="ECO:0000259" key="4">
    <source>
        <dbReference type="PROSITE" id="PS51304"/>
    </source>
</evidence>
<evidence type="ECO:0000313" key="6">
    <source>
        <dbReference type="Proteomes" id="UP001174909"/>
    </source>
</evidence>
<dbReference type="Proteomes" id="UP001174909">
    <property type="component" value="Unassembled WGS sequence"/>
</dbReference>
<dbReference type="PANTHER" id="PTHR11346:SF147">
    <property type="entry name" value="GALECTIN"/>
    <property type="match status" value="1"/>
</dbReference>
<name>A0AA35RJ03_GEOBA</name>
<keyword evidence="6" id="KW-1185">Reference proteome</keyword>
<feature type="chain" id="PRO_5041363799" description="Galectin" evidence="3">
    <location>
        <begin position="18"/>
        <end position="193"/>
    </location>
</feature>
<accession>A0AA35RJ03</accession>
<feature type="domain" description="Galectin" evidence="4">
    <location>
        <begin position="57"/>
        <end position="192"/>
    </location>
</feature>
<dbReference type="InterPro" id="IPR013320">
    <property type="entry name" value="ConA-like_dom_sf"/>
</dbReference>
<dbReference type="CDD" id="cd00070">
    <property type="entry name" value="GLECT"/>
    <property type="match status" value="1"/>
</dbReference>
<evidence type="ECO:0000256" key="2">
    <source>
        <dbReference type="RuleBase" id="RU102079"/>
    </source>
</evidence>
<protein>
    <recommendedName>
        <fullName evidence="2">Galectin</fullName>
    </recommendedName>
</protein>
<dbReference type="SMART" id="SM00276">
    <property type="entry name" value="GLECT"/>
    <property type="match status" value="1"/>
</dbReference>
<feature type="signal peptide" evidence="3">
    <location>
        <begin position="1"/>
        <end position="17"/>
    </location>
</feature>
<dbReference type="EMBL" id="CASHTH010001143">
    <property type="protein sequence ID" value="CAI8012019.1"/>
    <property type="molecule type" value="Genomic_DNA"/>
</dbReference>
<organism evidence="5 6">
    <name type="scientific">Geodia barretti</name>
    <name type="common">Barrett's horny sponge</name>
    <dbReference type="NCBI Taxonomy" id="519541"/>
    <lineage>
        <taxon>Eukaryota</taxon>
        <taxon>Metazoa</taxon>
        <taxon>Porifera</taxon>
        <taxon>Demospongiae</taxon>
        <taxon>Heteroscleromorpha</taxon>
        <taxon>Tetractinellida</taxon>
        <taxon>Astrophorina</taxon>
        <taxon>Geodiidae</taxon>
        <taxon>Geodia</taxon>
    </lineage>
</organism>
<dbReference type="InterPro" id="IPR001079">
    <property type="entry name" value="Galectin_CRD"/>
</dbReference>
<proteinExistence type="predicted"/>
<dbReference type="Gene3D" id="2.60.120.200">
    <property type="match status" value="1"/>
</dbReference>
<dbReference type="PROSITE" id="PS51304">
    <property type="entry name" value="GALECTIN"/>
    <property type="match status" value="1"/>
</dbReference>
<keyword evidence="3" id="KW-0732">Signal</keyword>
<dbReference type="PANTHER" id="PTHR11346">
    <property type="entry name" value="GALECTIN"/>
    <property type="match status" value="1"/>
</dbReference>
<dbReference type="Pfam" id="PF00337">
    <property type="entry name" value="Gal-bind_lectin"/>
    <property type="match status" value="1"/>
</dbReference>
<dbReference type="AlphaFoldDB" id="A0AA35RJ03"/>
<dbReference type="InterPro" id="IPR044156">
    <property type="entry name" value="Galectin-like"/>
</dbReference>
<keyword evidence="1 2" id="KW-0430">Lectin</keyword>
<evidence type="ECO:0000256" key="1">
    <source>
        <dbReference type="ARBA" id="ARBA00022734"/>
    </source>
</evidence>
<dbReference type="SUPFAM" id="SSF49899">
    <property type="entry name" value="Concanavalin A-like lectins/glucanases"/>
    <property type="match status" value="1"/>
</dbReference>
<gene>
    <name evidence="5" type="ORF">GBAR_LOCUS7726</name>
</gene>